<dbReference type="PANTHER" id="PTHR42894:SF1">
    <property type="entry name" value="N-(5'-PHOSPHORIBOSYL)ANTHRANILATE ISOMERASE"/>
    <property type="match status" value="1"/>
</dbReference>
<evidence type="ECO:0000313" key="11">
    <source>
        <dbReference type="EMBL" id="KKO72776.1"/>
    </source>
</evidence>
<dbReference type="GeneID" id="99726007"/>
<evidence type="ECO:0000313" key="12">
    <source>
        <dbReference type="Proteomes" id="UP000078084"/>
    </source>
</evidence>
<comment type="pathway">
    <text evidence="2 9">Amino-acid biosynthesis; L-tryptophan biosynthesis; L-tryptophan from chorismate: step 3/5.</text>
</comment>
<evidence type="ECO:0000256" key="4">
    <source>
        <dbReference type="ARBA" id="ARBA00022272"/>
    </source>
</evidence>
<dbReference type="UniPathway" id="UPA00035">
    <property type="reaction ID" value="UER00042"/>
</dbReference>
<evidence type="ECO:0000256" key="1">
    <source>
        <dbReference type="ARBA" id="ARBA00001164"/>
    </source>
</evidence>
<dbReference type="CDD" id="cd00405">
    <property type="entry name" value="PRAI"/>
    <property type="match status" value="1"/>
</dbReference>
<dbReference type="Pfam" id="PF00697">
    <property type="entry name" value="PRAI"/>
    <property type="match status" value="1"/>
</dbReference>
<gene>
    <name evidence="9" type="primary">trpF</name>
    <name evidence="11" type="ORF">AAV32_06340</name>
</gene>
<dbReference type="InterPro" id="IPR011060">
    <property type="entry name" value="RibuloseP-bd_barrel"/>
</dbReference>
<dbReference type="NCBIfam" id="NF002299">
    <property type="entry name" value="PRK01222.1-6"/>
    <property type="match status" value="1"/>
</dbReference>
<evidence type="ECO:0000256" key="2">
    <source>
        <dbReference type="ARBA" id="ARBA00004664"/>
    </source>
</evidence>
<dbReference type="OrthoDB" id="9796196at2"/>
<evidence type="ECO:0000256" key="8">
    <source>
        <dbReference type="ARBA" id="ARBA00023235"/>
    </source>
</evidence>
<accession>A0A171KV59</accession>
<organism evidence="11 12">
    <name type="scientific">Kerstersia gyiorum</name>
    <dbReference type="NCBI Taxonomy" id="206506"/>
    <lineage>
        <taxon>Bacteria</taxon>
        <taxon>Pseudomonadati</taxon>
        <taxon>Pseudomonadota</taxon>
        <taxon>Betaproteobacteria</taxon>
        <taxon>Burkholderiales</taxon>
        <taxon>Alcaligenaceae</taxon>
        <taxon>Kerstersia</taxon>
    </lineage>
</organism>
<keyword evidence="7 9" id="KW-0057">Aromatic amino acid biosynthesis</keyword>
<sequence>MMTRIKICGLTRPEDVLAVVDGGADALGFVFYPPSKRYVTPEQAGALRALVPPFVTVVALFVNPVRTEVEAVLREVRPHLLQFHGDESAQECMSYGHPWLKALRVPKEGGVTGESLARQMQDYARADGCLLDTDSPGYGGSGTVFDHGLLDGWKEENRRRLILSGGLNEGNIGAAIQRVRPVAVDVSSGVEDAPGIKNALKIRRFIEAVRAAQA</sequence>
<dbReference type="GO" id="GO:0000162">
    <property type="term" value="P:L-tryptophan biosynthetic process"/>
    <property type="evidence" value="ECO:0007669"/>
    <property type="project" value="UniProtKB-UniRule"/>
</dbReference>
<reference evidence="11 12" key="1">
    <citation type="submission" date="2015-04" db="EMBL/GenBank/DDBJ databases">
        <title>Genome sequence of Kerstersia gyiorum CG1.</title>
        <authorList>
            <person name="Greninger A.L."/>
            <person name="Kozyreva V."/>
            <person name="Chaturvedi V."/>
        </authorList>
    </citation>
    <scope>NUCLEOTIDE SEQUENCE [LARGE SCALE GENOMIC DNA]</scope>
    <source>
        <strain evidence="11 12">CG1</strain>
    </source>
</reference>
<dbReference type="AlphaFoldDB" id="A0A171KV59"/>
<dbReference type="EMBL" id="LBNE01000002">
    <property type="protein sequence ID" value="KKO72776.1"/>
    <property type="molecule type" value="Genomic_DNA"/>
</dbReference>
<comment type="similarity">
    <text evidence="9">Belongs to the TrpF family.</text>
</comment>
<dbReference type="RefSeq" id="WP_068369440.1">
    <property type="nucleotide sequence ID" value="NZ_CBCSEB010000012.1"/>
</dbReference>
<dbReference type="NCBIfam" id="NF002298">
    <property type="entry name" value="PRK01222.1-4"/>
    <property type="match status" value="1"/>
</dbReference>
<evidence type="ECO:0000259" key="10">
    <source>
        <dbReference type="Pfam" id="PF00697"/>
    </source>
</evidence>
<dbReference type="PANTHER" id="PTHR42894">
    <property type="entry name" value="N-(5'-PHOSPHORIBOSYL)ANTHRANILATE ISOMERASE"/>
    <property type="match status" value="1"/>
</dbReference>
<evidence type="ECO:0000256" key="9">
    <source>
        <dbReference type="HAMAP-Rule" id="MF_00135"/>
    </source>
</evidence>
<dbReference type="PATRIC" id="fig|206506.3.peg.1357"/>
<keyword evidence="8 9" id="KW-0413">Isomerase</keyword>
<comment type="caution">
    <text evidence="11">The sequence shown here is derived from an EMBL/GenBank/DDBJ whole genome shotgun (WGS) entry which is preliminary data.</text>
</comment>
<dbReference type="Proteomes" id="UP000078084">
    <property type="component" value="Unassembled WGS sequence"/>
</dbReference>
<dbReference type="InterPro" id="IPR001240">
    <property type="entry name" value="PRAI_dom"/>
</dbReference>
<comment type="catalytic activity">
    <reaction evidence="1 9">
        <text>N-(5-phospho-beta-D-ribosyl)anthranilate = 1-(2-carboxyphenylamino)-1-deoxy-D-ribulose 5-phosphate</text>
        <dbReference type="Rhea" id="RHEA:21540"/>
        <dbReference type="ChEBI" id="CHEBI:18277"/>
        <dbReference type="ChEBI" id="CHEBI:58613"/>
        <dbReference type="EC" id="5.3.1.24"/>
    </reaction>
</comment>
<protein>
    <recommendedName>
        <fullName evidence="4 9">N-(5'-phosphoribosyl)anthranilate isomerase</fullName>
        <shortName evidence="9">PRAI</shortName>
        <ecNumber evidence="3 9">5.3.1.24</ecNumber>
    </recommendedName>
</protein>
<name>A0A171KV59_9BURK</name>
<evidence type="ECO:0000256" key="6">
    <source>
        <dbReference type="ARBA" id="ARBA00022822"/>
    </source>
</evidence>
<keyword evidence="6 9" id="KW-0822">Tryptophan biosynthesis</keyword>
<keyword evidence="12" id="KW-1185">Reference proteome</keyword>
<dbReference type="EC" id="5.3.1.24" evidence="3 9"/>
<dbReference type="GO" id="GO:0004640">
    <property type="term" value="F:phosphoribosylanthranilate isomerase activity"/>
    <property type="evidence" value="ECO:0007669"/>
    <property type="project" value="UniProtKB-UniRule"/>
</dbReference>
<dbReference type="InterPro" id="IPR013785">
    <property type="entry name" value="Aldolase_TIM"/>
</dbReference>
<dbReference type="STRING" id="206506.AAV32_06340"/>
<proteinExistence type="inferred from homology"/>
<evidence type="ECO:0000256" key="7">
    <source>
        <dbReference type="ARBA" id="ARBA00023141"/>
    </source>
</evidence>
<evidence type="ECO:0000256" key="5">
    <source>
        <dbReference type="ARBA" id="ARBA00022605"/>
    </source>
</evidence>
<evidence type="ECO:0000256" key="3">
    <source>
        <dbReference type="ARBA" id="ARBA00012572"/>
    </source>
</evidence>
<dbReference type="HAMAP" id="MF_00135">
    <property type="entry name" value="PRAI"/>
    <property type="match status" value="1"/>
</dbReference>
<dbReference type="Gene3D" id="3.20.20.70">
    <property type="entry name" value="Aldolase class I"/>
    <property type="match status" value="1"/>
</dbReference>
<dbReference type="SUPFAM" id="SSF51366">
    <property type="entry name" value="Ribulose-phoshate binding barrel"/>
    <property type="match status" value="1"/>
</dbReference>
<dbReference type="InterPro" id="IPR044643">
    <property type="entry name" value="TrpF_fam"/>
</dbReference>
<feature type="domain" description="N-(5'phosphoribosyl) anthranilate isomerase (PRAI)" evidence="10">
    <location>
        <begin position="5"/>
        <end position="207"/>
    </location>
</feature>
<keyword evidence="5 9" id="KW-0028">Amino-acid biosynthesis</keyword>